<evidence type="ECO:0000256" key="1">
    <source>
        <dbReference type="SAM" id="Phobius"/>
    </source>
</evidence>
<dbReference type="RefSeq" id="XP_024502411.1">
    <property type="nucleotide sequence ID" value="XM_024648432.1"/>
</dbReference>
<keyword evidence="1" id="KW-1133">Transmembrane helix</keyword>
<dbReference type="AlphaFoldDB" id="A0A090L6W9"/>
<dbReference type="EMBL" id="LN609528">
    <property type="protein sequence ID" value="CEF63209.1"/>
    <property type="molecule type" value="Genomic_DNA"/>
</dbReference>
<keyword evidence="1" id="KW-0812">Transmembrane</keyword>
<dbReference type="WormBase" id="SRAE_1000147200">
    <property type="protein sequence ID" value="SRP10137"/>
    <property type="gene ID" value="WBGene00258079"/>
</dbReference>
<sequence length="99" mass="11384">MTNNIHYYQNEKSLTPLGTDLESVALAVGLFMMGGALIFSCCFLVTHCYLCYKRKKIAKKMHDRADRQNDIEYTTLSLEEEDISDSEESIKELEKEPKV</sequence>
<dbReference type="Proteomes" id="UP000035682">
    <property type="component" value="Unplaced"/>
</dbReference>
<accession>A0A090L6W9</accession>
<evidence type="ECO:0000313" key="4">
    <source>
        <dbReference type="WBParaSite" id="SRAE_1000147200.1"/>
    </source>
</evidence>
<name>A0A090L6W9_STRRB</name>
<keyword evidence="1" id="KW-0472">Membrane</keyword>
<feature type="transmembrane region" description="Helical" evidence="1">
    <location>
        <begin position="24"/>
        <end position="52"/>
    </location>
</feature>
<reference evidence="2 3" key="1">
    <citation type="submission" date="2014-09" db="EMBL/GenBank/DDBJ databases">
        <authorList>
            <person name="Martin A.A."/>
        </authorList>
    </citation>
    <scope>NUCLEOTIDE SEQUENCE</scope>
    <source>
        <strain evidence="3">ED321</strain>
        <strain evidence="2">ED321 Heterogonic</strain>
    </source>
</reference>
<evidence type="ECO:0000313" key="2">
    <source>
        <dbReference type="EMBL" id="CEF63209.1"/>
    </source>
</evidence>
<protein>
    <submittedName>
        <fullName evidence="2 4">Uncharacterized protein</fullName>
    </submittedName>
</protein>
<evidence type="ECO:0000313" key="3">
    <source>
        <dbReference type="Proteomes" id="UP000035682"/>
    </source>
</evidence>
<organism evidence="2">
    <name type="scientific">Strongyloides ratti</name>
    <name type="common">Parasitic roundworm</name>
    <dbReference type="NCBI Taxonomy" id="34506"/>
    <lineage>
        <taxon>Eukaryota</taxon>
        <taxon>Metazoa</taxon>
        <taxon>Ecdysozoa</taxon>
        <taxon>Nematoda</taxon>
        <taxon>Chromadorea</taxon>
        <taxon>Rhabditida</taxon>
        <taxon>Tylenchina</taxon>
        <taxon>Panagrolaimomorpha</taxon>
        <taxon>Strongyloidoidea</taxon>
        <taxon>Strongyloididae</taxon>
        <taxon>Strongyloides</taxon>
    </lineage>
</organism>
<gene>
    <name evidence="2 4 5" type="ORF">SRAE_1000147200</name>
</gene>
<keyword evidence="3" id="KW-1185">Reference proteome</keyword>
<dbReference type="GeneID" id="36375574"/>
<dbReference type="OrthoDB" id="5869891at2759"/>
<proteinExistence type="predicted"/>
<dbReference type="CTD" id="36375574"/>
<reference evidence="4" key="2">
    <citation type="submission" date="2020-12" db="UniProtKB">
        <authorList>
            <consortium name="WormBaseParasite"/>
        </authorList>
    </citation>
    <scope>IDENTIFICATION</scope>
</reference>
<dbReference type="WBParaSite" id="SRAE_1000147200.1">
    <property type="protein sequence ID" value="SRAE_1000147200.1"/>
    <property type="gene ID" value="WBGene00258079"/>
</dbReference>
<evidence type="ECO:0000313" key="5">
    <source>
        <dbReference type="WormBase" id="SRAE_1000147200"/>
    </source>
</evidence>